<gene>
    <name evidence="8" type="ORF">D1223_15380</name>
</gene>
<keyword evidence="2" id="KW-0813">Transport</keyword>
<dbReference type="InterPro" id="IPR004680">
    <property type="entry name" value="Cit_transptr-like_dom"/>
</dbReference>
<dbReference type="InterPro" id="IPR014738">
    <property type="entry name" value="Citrate_transporter"/>
</dbReference>
<reference evidence="8 9" key="1">
    <citation type="submission" date="2018-08" db="EMBL/GenBank/DDBJ databases">
        <title>Henriciella mobilis sp. nov., isolated from seawater.</title>
        <authorList>
            <person name="Cheng H."/>
            <person name="Wu Y.-H."/>
            <person name="Xu X.-W."/>
            <person name="Guo L.-L."/>
        </authorList>
    </citation>
    <scope>NUCLEOTIDE SEQUENCE [LARGE SCALE GENOMIC DNA]</scope>
    <source>
        <strain evidence="8 9">JN25</strain>
    </source>
</reference>
<keyword evidence="4 6" id="KW-1133">Transmembrane helix</keyword>
<protein>
    <submittedName>
        <fullName evidence="8">Citrate transporter</fullName>
    </submittedName>
</protein>
<dbReference type="EMBL" id="QWFX01000014">
    <property type="protein sequence ID" value="RIJ27205.1"/>
    <property type="molecule type" value="Genomic_DNA"/>
</dbReference>
<proteinExistence type="predicted"/>
<keyword evidence="5 6" id="KW-0472">Membrane</keyword>
<feature type="transmembrane region" description="Helical" evidence="6">
    <location>
        <begin position="252"/>
        <end position="270"/>
    </location>
</feature>
<dbReference type="AlphaFoldDB" id="A0A399RBA7"/>
<feature type="transmembrane region" description="Helical" evidence="6">
    <location>
        <begin position="177"/>
        <end position="196"/>
    </location>
</feature>
<accession>A0A399RBA7</accession>
<dbReference type="GO" id="GO:0016020">
    <property type="term" value="C:membrane"/>
    <property type="evidence" value="ECO:0007669"/>
    <property type="project" value="UniProtKB-SubCell"/>
</dbReference>
<evidence type="ECO:0000313" key="8">
    <source>
        <dbReference type="EMBL" id="RIJ27205.1"/>
    </source>
</evidence>
<sequence length="429" mass="43932">MLAALGLLTILAVLAGILSKRVSPMIALIAFPVVGGLLAGEAGALGGYIAEGIVTVAPMAAMFLFAILFFGLMADVGLFKPAVSLIVKTTKGNPASIAVGTVLLASIVHLDGSGASTFMIAVPALLPLYDSLGMDRRLLAASVAMAAGVGNMLPWGGPTIRAATALDLSVIDLFMPLLPVYATGLASALVIAWLLGQREKRRLAAIGTPASHEGAVQSEAQGAERLTVRFFINVLIVLLVVAALFSGVLPPAGAFMIGLVIAALVNVPGLKKQDEVLKRHAPAAVSMVAILFAAGVFTGIMRGSGMLEAVSTAGAGILPDGAASTIPVWLAVLSVPLSLLFDPDSFYFGILPVLADIASQGGVPVENVAHAALMGQMTAGFPVSPMTPATFLLVGLARIELADHQRYSIPLLFAISLIMTVMGLMLGVI</sequence>
<dbReference type="NCBIfam" id="TIGR00784">
    <property type="entry name" value="citMHS"/>
    <property type="match status" value="1"/>
</dbReference>
<dbReference type="RefSeq" id="WP_119377318.1">
    <property type="nucleotide sequence ID" value="NZ_QWFX01000014.1"/>
</dbReference>
<evidence type="ECO:0000256" key="4">
    <source>
        <dbReference type="ARBA" id="ARBA00022989"/>
    </source>
</evidence>
<evidence type="ECO:0000259" key="7">
    <source>
        <dbReference type="Pfam" id="PF03600"/>
    </source>
</evidence>
<dbReference type="Proteomes" id="UP000266385">
    <property type="component" value="Unassembled WGS sequence"/>
</dbReference>
<feature type="transmembrane region" description="Helical" evidence="6">
    <location>
        <begin position="138"/>
        <end position="157"/>
    </location>
</feature>
<keyword evidence="3 6" id="KW-0812">Transmembrane</keyword>
<feature type="transmembrane region" description="Helical" evidence="6">
    <location>
        <begin position="226"/>
        <end position="246"/>
    </location>
</feature>
<evidence type="ECO:0000256" key="5">
    <source>
        <dbReference type="ARBA" id="ARBA00023136"/>
    </source>
</evidence>
<keyword evidence="9" id="KW-1185">Reference proteome</keyword>
<name>A0A399RBA7_9PROT</name>
<organism evidence="8 9">
    <name type="scientific">Henriciella mobilis</name>
    <dbReference type="NCBI Taxonomy" id="2305467"/>
    <lineage>
        <taxon>Bacteria</taxon>
        <taxon>Pseudomonadati</taxon>
        <taxon>Pseudomonadota</taxon>
        <taxon>Alphaproteobacteria</taxon>
        <taxon>Hyphomonadales</taxon>
        <taxon>Hyphomonadaceae</taxon>
        <taxon>Henriciella</taxon>
    </lineage>
</organism>
<feature type="transmembrane region" description="Helical" evidence="6">
    <location>
        <begin position="282"/>
        <end position="301"/>
    </location>
</feature>
<dbReference type="GO" id="GO:0015137">
    <property type="term" value="F:citrate transmembrane transporter activity"/>
    <property type="evidence" value="ECO:0007669"/>
    <property type="project" value="InterPro"/>
</dbReference>
<evidence type="ECO:0000256" key="1">
    <source>
        <dbReference type="ARBA" id="ARBA00004141"/>
    </source>
</evidence>
<evidence type="ECO:0000313" key="9">
    <source>
        <dbReference type="Proteomes" id="UP000266385"/>
    </source>
</evidence>
<evidence type="ECO:0000256" key="2">
    <source>
        <dbReference type="ARBA" id="ARBA00022448"/>
    </source>
</evidence>
<comment type="caution">
    <text evidence="8">The sequence shown here is derived from an EMBL/GenBank/DDBJ whole genome shotgun (WGS) entry which is preliminary data.</text>
</comment>
<evidence type="ECO:0000256" key="6">
    <source>
        <dbReference type="SAM" id="Phobius"/>
    </source>
</evidence>
<feature type="transmembrane region" description="Helical" evidence="6">
    <location>
        <begin position="407"/>
        <end position="428"/>
    </location>
</feature>
<comment type="subcellular location">
    <subcellularLocation>
        <location evidence="1">Membrane</location>
        <topology evidence="1">Multi-pass membrane protein</topology>
    </subcellularLocation>
</comment>
<dbReference type="OrthoDB" id="5329450at2"/>
<dbReference type="Pfam" id="PF03600">
    <property type="entry name" value="CitMHS"/>
    <property type="match status" value="1"/>
</dbReference>
<feature type="transmembrane region" description="Helical" evidence="6">
    <location>
        <begin position="99"/>
        <end position="126"/>
    </location>
</feature>
<feature type="transmembrane region" description="Helical" evidence="6">
    <location>
        <begin position="29"/>
        <end position="49"/>
    </location>
</feature>
<feature type="domain" description="Citrate transporter-like" evidence="7">
    <location>
        <begin position="11"/>
        <end position="375"/>
    </location>
</feature>
<evidence type="ECO:0000256" key="3">
    <source>
        <dbReference type="ARBA" id="ARBA00022692"/>
    </source>
</evidence>
<feature type="transmembrane region" description="Helical" evidence="6">
    <location>
        <begin position="56"/>
        <end position="79"/>
    </location>
</feature>